<dbReference type="RefSeq" id="WP_131892888.1">
    <property type="nucleotide sequence ID" value="NZ_SMKU01000053.1"/>
</dbReference>
<dbReference type="SMART" id="SM00342">
    <property type="entry name" value="HTH_ARAC"/>
    <property type="match status" value="1"/>
</dbReference>
<sequence>MDLLDDLLAEVRARGALFCRSVAEPPWAVRFNAPAPLALGTMLQGDAWIVPDAGEPVRVRQGDILLTRGGGAFTAGDRPDTEPQIVVVDQDRCYATEDGPAGIGHNFRLGPRSYGLTADGSDLFVTAEYPMRGDVCERLLKALPPLVVVPWQPEFAPLLDLLGSEVAREEPGQQIILDRLLDMLLVRALRAWFALPDAEPPAGYRALGDPRIGLALRLLHERPARPWTVADLAAETGMSRAVFARRFTELVGSPPLAYLTEWRMTLAADLLRERDASVAAVARRVGYADGFAFSNAFKRVRGVAPSTILRTSGETPG</sequence>
<keyword evidence="3" id="KW-0804">Transcription</keyword>
<dbReference type="PROSITE" id="PS00041">
    <property type="entry name" value="HTH_ARAC_FAMILY_1"/>
    <property type="match status" value="1"/>
</dbReference>
<feature type="domain" description="HTH araC/xylS-type" evidence="4">
    <location>
        <begin position="213"/>
        <end position="311"/>
    </location>
</feature>
<keyword evidence="6" id="KW-1185">Reference proteome</keyword>
<evidence type="ECO:0000256" key="3">
    <source>
        <dbReference type="ARBA" id="ARBA00023163"/>
    </source>
</evidence>
<dbReference type="PANTHER" id="PTHR46796:SF13">
    <property type="entry name" value="HTH-TYPE TRANSCRIPTIONAL ACTIVATOR RHAS"/>
    <property type="match status" value="1"/>
</dbReference>
<keyword evidence="2" id="KW-0238">DNA-binding</keyword>
<dbReference type="OrthoDB" id="241790at2"/>
<name>A0A4R5BSU1_9ACTN</name>
<accession>A0A4R5BSU1</accession>
<dbReference type="AlphaFoldDB" id="A0A4R5BSU1"/>
<dbReference type="InterPro" id="IPR018060">
    <property type="entry name" value="HTH_AraC"/>
</dbReference>
<dbReference type="InterPro" id="IPR018062">
    <property type="entry name" value="HTH_AraC-typ_CS"/>
</dbReference>
<dbReference type="InterPro" id="IPR032783">
    <property type="entry name" value="AraC_lig"/>
</dbReference>
<organism evidence="5 6">
    <name type="scientific">Actinomadura rubrisoli</name>
    <dbReference type="NCBI Taxonomy" id="2530368"/>
    <lineage>
        <taxon>Bacteria</taxon>
        <taxon>Bacillati</taxon>
        <taxon>Actinomycetota</taxon>
        <taxon>Actinomycetes</taxon>
        <taxon>Streptosporangiales</taxon>
        <taxon>Thermomonosporaceae</taxon>
        <taxon>Actinomadura</taxon>
    </lineage>
</organism>
<dbReference type="Pfam" id="PF12852">
    <property type="entry name" value="Cupin_6"/>
    <property type="match status" value="1"/>
</dbReference>
<evidence type="ECO:0000313" key="5">
    <source>
        <dbReference type="EMBL" id="TDD90121.1"/>
    </source>
</evidence>
<dbReference type="Pfam" id="PF12833">
    <property type="entry name" value="HTH_18"/>
    <property type="match status" value="1"/>
</dbReference>
<keyword evidence="1" id="KW-0805">Transcription regulation</keyword>
<gene>
    <name evidence="5" type="ORF">E1298_13355</name>
</gene>
<evidence type="ECO:0000256" key="2">
    <source>
        <dbReference type="ARBA" id="ARBA00023125"/>
    </source>
</evidence>
<proteinExistence type="predicted"/>
<dbReference type="GO" id="GO:0003700">
    <property type="term" value="F:DNA-binding transcription factor activity"/>
    <property type="evidence" value="ECO:0007669"/>
    <property type="project" value="InterPro"/>
</dbReference>
<dbReference type="PANTHER" id="PTHR46796">
    <property type="entry name" value="HTH-TYPE TRANSCRIPTIONAL ACTIVATOR RHAS-RELATED"/>
    <property type="match status" value="1"/>
</dbReference>
<dbReference type="Gene3D" id="1.10.10.60">
    <property type="entry name" value="Homeodomain-like"/>
    <property type="match status" value="2"/>
</dbReference>
<reference evidence="5 6" key="1">
    <citation type="submission" date="2019-03" db="EMBL/GenBank/DDBJ databases">
        <title>Draft genome sequences of novel Actinobacteria.</title>
        <authorList>
            <person name="Sahin N."/>
            <person name="Ay H."/>
            <person name="Saygin H."/>
        </authorList>
    </citation>
    <scope>NUCLEOTIDE SEQUENCE [LARGE SCALE GENOMIC DNA]</scope>
    <source>
        <strain evidence="5 6">H3C3</strain>
    </source>
</reference>
<protein>
    <submittedName>
        <fullName evidence="5">AraC family transcriptional regulator</fullName>
    </submittedName>
</protein>
<dbReference type="InterPro" id="IPR050204">
    <property type="entry name" value="AraC_XylS_family_regulators"/>
</dbReference>
<dbReference type="InterPro" id="IPR009057">
    <property type="entry name" value="Homeodomain-like_sf"/>
</dbReference>
<dbReference type="PROSITE" id="PS01124">
    <property type="entry name" value="HTH_ARAC_FAMILY_2"/>
    <property type="match status" value="1"/>
</dbReference>
<dbReference type="EMBL" id="SMKU01000053">
    <property type="protein sequence ID" value="TDD90121.1"/>
    <property type="molecule type" value="Genomic_DNA"/>
</dbReference>
<comment type="caution">
    <text evidence="5">The sequence shown here is derived from an EMBL/GenBank/DDBJ whole genome shotgun (WGS) entry which is preliminary data.</text>
</comment>
<evidence type="ECO:0000256" key="1">
    <source>
        <dbReference type="ARBA" id="ARBA00023015"/>
    </source>
</evidence>
<dbReference type="Proteomes" id="UP000294513">
    <property type="component" value="Unassembled WGS sequence"/>
</dbReference>
<dbReference type="SUPFAM" id="SSF46689">
    <property type="entry name" value="Homeodomain-like"/>
    <property type="match status" value="2"/>
</dbReference>
<evidence type="ECO:0000259" key="4">
    <source>
        <dbReference type="PROSITE" id="PS01124"/>
    </source>
</evidence>
<dbReference type="GO" id="GO:0043565">
    <property type="term" value="F:sequence-specific DNA binding"/>
    <property type="evidence" value="ECO:0007669"/>
    <property type="project" value="InterPro"/>
</dbReference>
<evidence type="ECO:0000313" key="6">
    <source>
        <dbReference type="Proteomes" id="UP000294513"/>
    </source>
</evidence>